<organism evidence="1 2">
    <name type="scientific">Azospira restricta</name>
    <dbReference type="NCBI Taxonomy" id="404405"/>
    <lineage>
        <taxon>Bacteria</taxon>
        <taxon>Pseudomonadati</taxon>
        <taxon>Pseudomonadota</taxon>
        <taxon>Betaproteobacteria</taxon>
        <taxon>Rhodocyclales</taxon>
        <taxon>Rhodocyclaceae</taxon>
        <taxon>Azospira</taxon>
    </lineage>
</organism>
<evidence type="ECO:0000313" key="2">
    <source>
        <dbReference type="Proteomes" id="UP000663444"/>
    </source>
</evidence>
<reference evidence="1" key="1">
    <citation type="submission" date="2020-11" db="EMBL/GenBank/DDBJ databases">
        <title>Azospira restricta DSM 18626 genome sequence.</title>
        <authorList>
            <person name="Moe W.M."/>
        </authorList>
    </citation>
    <scope>NUCLEOTIDE SEQUENCE</scope>
    <source>
        <strain evidence="1">DSM 18626</strain>
    </source>
</reference>
<dbReference type="KEGG" id="ares:IWH25_02300"/>
<dbReference type="Proteomes" id="UP000663444">
    <property type="component" value="Chromosome"/>
</dbReference>
<dbReference type="AlphaFoldDB" id="A0A974SPU1"/>
<accession>A0A974SPU1</accession>
<name>A0A974SPU1_9RHOO</name>
<dbReference type="EMBL" id="CP064781">
    <property type="protein sequence ID" value="QRJ64210.1"/>
    <property type="molecule type" value="Genomic_DNA"/>
</dbReference>
<proteinExistence type="predicted"/>
<protein>
    <submittedName>
        <fullName evidence="1">Uncharacterized protein</fullName>
    </submittedName>
</protein>
<evidence type="ECO:0000313" key="1">
    <source>
        <dbReference type="EMBL" id="QRJ64210.1"/>
    </source>
</evidence>
<keyword evidence="2" id="KW-1185">Reference proteome</keyword>
<sequence>MTWFSLPPARTGTPPAFVDKAGCDAWLAAQPLANAPQMQGELAAQLESLNGWKLPARERFKIVDTLRKSVAAVEAESVKRYEYRPLPLSPVEQKAFDASCRLWRELTVGYLHCLRACLDGDAEVAEHAAKICHRVVVTLRQEQLARYSGTAAIPGQWWRKLHAVLASAEQLGVAGEPVADRLFAETRESTVAGQYAMAVLLHLCRPGELSRSQFAAAARWLARWREQASIHTTPDEVRNARCVVVDLAADAPLHLGETAPAMPRWIAIDAVLAKLKGRVKALREGQTPEELKLGSGLPADACIALLQFLHGALQNPPPAAPAVRENARSVGLVAALDGIYRLLGGSGLVEAAAPTAQSNRRAAEQIAIFGRVVRPEATAATAVATDSWQVLAETAGEMSLHRSAGSSDIRLGSRALVAIQDGPRVALAVVRYVLAQEDGSLFAALRLLPGQAVPMLASAQERGTNRQVQHPAVFLPASTHAGTPASLFLASGVAGRLSRIDVADLPDGLRVGQPFERGANFERLRCE</sequence>
<dbReference type="RefSeq" id="WP_203387752.1">
    <property type="nucleotide sequence ID" value="NZ_CP064781.1"/>
</dbReference>
<gene>
    <name evidence="1" type="ORF">IWH25_02300</name>
</gene>